<organism evidence="2 3">
    <name type="scientific">Mariniphaga sediminis</name>
    <dbReference type="NCBI Taxonomy" id="1628158"/>
    <lineage>
        <taxon>Bacteria</taxon>
        <taxon>Pseudomonadati</taxon>
        <taxon>Bacteroidota</taxon>
        <taxon>Bacteroidia</taxon>
        <taxon>Marinilabiliales</taxon>
        <taxon>Prolixibacteraceae</taxon>
        <taxon>Mariniphaga</taxon>
    </lineage>
</organism>
<keyword evidence="1" id="KW-0472">Membrane</keyword>
<dbReference type="AlphaFoldDB" id="A0A399D218"/>
<dbReference type="EMBL" id="QWET01000007">
    <property type="protein sequence ID" value="RIH65228.1"/>
    <property type="molecule type" value="Genomic_DNA"/>
</dbReference>
<name>A0A399D218_9BACT</name>
<evidence type="ECO:0000256" key="1">
    <source>
        <dbReference type="SAM" id="Phobius"/>
    </source>
</evidence>
<dbReference type="RefSeq" id="WP_119350150.1">
    <property type="nucleotide sequence ID" value="NZ_QWET01000007.1"/>
</dbReference>
<dbReference type="Proteomes" id="UP000266441">
    <property type="component" value="Unassembled WGS sequence"/>
</dbReference>
<dbReference type="OrthoDB" id="10007435at2"/>
<evidence type="ECO:0000313" key="3">
    <source>
        <dbReference type="Proteomes" id="UP000266441"/>
    </source>
</evidence>
<feature type="transmembrane region" description="Helical" evidence="1">
    <location>
        <begin position="84"/>
        <end position="104"/>
    </location>
</feature>
<gene>
    <name evidence="2" type="ORF">D1164_11630</name>
</gene>
<proteinExistence type="predicted"/>
<feature type="transmembrane region" description="Helical" evidence="1">
    <location>
        <begin position="317"/>
        <end position="339"/>
    </location>
</feature>
<keyword evidence="1" id="KW-1133">Transmembrane helix</keyword>
<comment type="caution">
    <text evidence="2">The sequence shown here is derived from an EMBL/GenBank/DDBJ whole genome shotgun (WGS) entry which is preliminary data.</text>
</comment>
<keyword evidence="3" id="KW-1185">Reference proteome</keyword>
<reference evidence="2 3" key="1">
    <citation type="journal article" date="2015" name="Int. J. Syst. Evol. Microbiol.">
        <title>Mariniphaga sediminis sp. nov., isolated from coastal sediment.</title>
        <authorList>
            <person name="Wang F.Q."/>
            <person name="Shen Q.Y."/>
            <person name="Chen G.J."/>
            <person name="Du Z.J."/>
        </authorList>
    </citation>
    <scope>NUCLEOTIDE SEQUENCE [LARGE SCALE GENOMIC DNA]</scope>
    <source>
        <strain evidence="2 3">SY21</strain>
    </source>
</reference>
<accession>A0A399D218</accession>
<feature type="transmembrane region" description="Helical" evidence="1">
    <location>
        <begin position="284"/>
        <end position="305"/>
    </location>
</feature>
<keyword evidence="1" id="KW-0812">Transmembrane</keyword>
<evidence type="ECO:0000313" key="2">
    <source>
        <dbReference type="EMBL" id="RIH65228.1"/>
    </source>
</evidence>
<sequence length="380" mass="45070">MANISEELIKEFLRKKINPKISLHEYFVDILGGLFPGILFLLALFIATVPPIFNLSCIFLEKQGNVFQIFREYVIATLQTPSSIWIVFFMIFTLLSYIVGHIFYRRDIKTPDRESFKLLKSEIEKEYMDAIITPAVSRLKRIKSKKENGRHFWLNLSLRKLKKRKQFKILNNKKHQLNIEELLRDNLACKSENDCQFPYPNYNSYLIKRNLMHLLDFTQWCEADERSGDTKVDRKDRRSKTYVNILKIRLRYFHPDKCAIIIRNEGHVRLASSTWHIAKIIRNISWFGIGIVLLSCLLTFVNFNYSNALTSRELLKNLGWILPVFMAPFTILLLSQYLVKYIQKFIHYQRLREVFYVLETVYTAFSLTDELDRLKPLCDK</sequence>
<protein>
    <submittedName>
        <fullName evidence="2">Uncharacterized protein</fullName>
    </submittedName>
</protein>
<feature type="transmembrane region" description="Helical" evidence="1">
    <location>
        <begin position="26"/>
        <end position="46"/>
    </location>
</feature>